<dbReference type="SUPFAM" id="SSF50729">
    <property type="entry name" value="PH domain-like"/>
    <property type="match status" value="1"/>
</dbReference>
<evidence type="ECO:0000256" key="4">
    <source>
        <dbReference type="SAM" id="MobiDB-lite"/>
    </source>
</evidence>
<evidence type="ECO:0000256" key="1">
    <source>
        <dbReference type="ARBA" id="ARBA00004123"/>
    </source>
</evidence>
<comment type="subcellular location">
    <subcellularLocation>
        <location evidence="1">Nucleus</location>
    </subcellularLocation>
</comment>
<feature type="region of interest" description="Disordered" evidence="4">
    <location>
        <begin position="1"/>
        <end position="106"/>
    </location>
</feature>
<feature type="region of interest" description="Disordered" evidence="4">
    <location>
        <begin position="124"/>
        <end position="155"/>
    </location>
</feature>
<feature type="compositionally biased region" description="Basic and acidic residues" evidence="4">
    <location>
        <begin position="197"/>
        <end position="226"/>
    </location>
</feature>
<dbReference type="CDD" id="cd13180">
    <property type="entry name" value="RanBD_RanBP3"/>
    <property type="match status" value="1"/>
</dbReference>
<dbReference type="SMART" id="SM00160">
    <property type="entry name" value="RanBD"/>
    <property type="match status" value="1"/>
</dbReference>
<dbReference type="GO" id="GO:0006607">
    <property type="term" value="P:NLS-bearing protein import into nucleus"/>
    <property type="evidence" value="ECO:0007669"/>
    <property type="project" value="TreeGrafter"/>
</dbReference>
<dbReference type="InterPro" id="IPR045255">
    <property type="entry name" value="RanBP1-like"/>
</dbReference>
<dbReference type="GO" id="GO:0006611">
    <property type="term" value="P:protein export from nucleus"/>
    <property type="evidence" value="ECO:0007669"/>
    <property type="project" value="UniProtKB-ARBA"/>
</dbReference>
<dbReference type="Pfam" id="PF00638">
    <property type="entry name" value="Ran_BP1"/>
    <property type="match status" value="1"/>
</dbReference>
<keyword evidence="2" id="KW-0597">Phosphoprotein</keyword>
<proteinExistence type="predicted"/>
<dbReference type="PROSITE" id="PS50196">
    <property type="entry name" value="RANBD1"/>
    <property type="match status" value="1"/>
</dbReference>
<dbReference type="Gene3D" id="2.30.29.30">
    <property type="entry name" value="Pleckstrin-homology domain (PH domain)/Phosphotyrosine-binding domain (PTB)"/>
    <property type="match status" value="1"/>
</dbReference>
<keyword evidence="7" id="KW-1185">Reference proteome</keyword>
<dbReference type="PANTHER" id="PTHR23138">
    <property type="entry name" value="RAN BINDING PROTEIN"/>
    <property type="match status" value="1"/>
</dbReference>
<name>A0AAN7WTV3_9SACH</name>
<reference evidence="7" key="1">
    <citation type="submission" date="2023-07" db="EMBL/GenBank/DDBJ databases">
        <title>A draft genome of Kazachstania heterogenica Y-27499.</title>
        <authorList>
            <person name="Donic C."/>
            <person name="Kralova J.S."/>
            <person name="Fidel L."/>
            <person name="Ben-Dor S."/>
            <person name="Jung S."/>
        </authorList>
    </citation>
    <scope>NUCLEOTIDE SEQUENCE [LARGE SCALE GENOMIC DNA]</scope>
    <source>
        <strain evidence="7">Y27499</strain>
    </source>
</reference>
<sequence>MADQIKEEQVDMKEQSIQPTTQIANDNKEVKYVEDNNDAKENKPRSEKRSIGDDDKKRKEEHEDTKEIKKLKTENKEKKVEEKDKDKKQKDEKKQEEEKIEIKPKFVFGAATSFGSGFKIVKNIVNNNNDNNSNDDDDDENKNASENDKKDNKIISPNVKQFAFGSQFSFGSGFNILKEKKLDGKKPANLQPASSKNNDHDKNDSDKKSIAENKEPEKNVKLHKQEVKSGEETETCLFQANMKLYQLHNIKEGWKEKGVGTLKLNKDDTTQKSRIVMRSRGILKVILNLPLLKGFSIKKGFPGSLQSEKFIRIIALDDKNLPVTYALKCGNPSLIDELYDKIEELIQKV</sequence>
<dbReference type="PANTHER" id="PTHR23138:SF142">
    <property type="entry name" value="RAN-BINDING PROTEIN 3B-RELATED"/>
    <property type="match status" value="1"/>
</dbReference>
<evidence type="ECO:0000259" key="5">
    <source>
        <dbReference type="PROSITE" id="PS50196"/>
    </source>
</evidence>
<feature type="compositionally biased region" description="Basic and acidic residues" evidence="4">
    <location>
        <begin position="1"/>
        <end position="14"/>
    </location>
</feature>
<evidence type="ECO:0000313" key="7">
    <source>
        <dbReference type="Proteomes" id="UP001306508"/>
    </source>
</evidence>
<accession>A0AAN7WTV3</accession>
<evidence type="ECO:0000313" key="6">
    <source>
        <dbReference type="EMBL" id="KAK5781498.1"/>
    </source>
</evidence>
<feature type="compositionally biased region" description="Polar residues" evidence="4">
    <location>
        <begin position="15"/>
        <end position="25"/>
    </location>
</feature>
<feature type="region of interest" description="Disordered" evidence="4">
    <location>
        <begin position="186"/>
        <end position="226"/>
    </location>
</feature>
<dbReference type="AlphaFoldDB" id="A0AAN7WTV3"/>
<evidence type="ECO:0000256" key="2">
    <source>
        <dbReference type="ARBA" id="ARBA00022553"/>
    </source>
</evidence>
<evidence type="ECO:0000256" key="3">
    <source>
        <dbReference type="ARBA" id="ARBA00023242"/>
    </source>
</evidence>
<feature type="domain" description="RanBD1" evidence="5">
    <location>
        <begin position="215"/>
        <end position="349"/>
    </location>
</feature>
<organism evidence="6 7">
    <name type="scientific">Arxiozyma heterogenica</name>
    <dbReference type="NCBI Taxonomy" id="278026"/>
    <lineage>
        <taxon>Eukaryota</taxon>
        <taxon>Fungi</taxon>
        <taxon>Dikarya</taxon>
        <taxon>Ascomycota</taxon>
        <taxon>Saccharomycotina</taxon>
        <taxon>Saccharomycetes</taxon>
        <taxon>Saccharomycetales</taxon>
        <taxon>Saccharomycetaceae</taxon>
        <taxon>Arxiozyma</taxon>
    </lineage>
</organism>
<keyword evidence="3" id="KW-0539">Nucleus</keyword>
<dbReference type="Proteomes" id="UP001306508">
    <property type="component" value="Unassembled WGS sequence"/>
</dbReference>
<dbReference type="EMBL" id="JAWIZZ010000035">
    <property type="protein sequence ID" value="KAK5781498.1"/>
    <property type="molecule type" value="Genomic_DNA"/>
</dbReference>
<dbReference type="InterPro" id="IPR000156">
    <property type="entry name" value="Ran_bind_dom"/>
</dbReference>
<comment type="caution">
    <text evidence="6">The sequence shown here is derived from an EMBL/GenBank/DDBJ whole genome shotgun (WGS) entry which is preliminary data.</text>
</comment>
<dbReference type="FunFam" id="2.30.29.30:FF:000454">
    <property type="entry name" value="Ran-specific GTPase-activating protein 2"/>
    <property type="match status" value="1"/>
</dbReference>
<feature type="compositionally biased region" description="Basic and acidic residues" evidence="4">
    <location>
        <begin position="141"/>
        <end position="153"/>
    </location>
</feature>
<dbReference type="InterPro" id="IPR011993">
    <property type="entry name" value="PH-like_dom_sf"/>
</dbReference>
<feature type="compositionally biased region" description="Basic and acidic residues" evidence="4">
    <location>
        <begin position="26"/>
        <end position="104"/>
    </location>
</feature>
<gene>
    <name evidence="6" type="ORF">RI543_001046</name>
</gene>
<protein>
    <recommendedName>
        <fullName evidence="5">RanBD1 domain-containing protein</fullName>
    </recommendedName>
</protein>
<dbReference type="GO" id="GO:0005634">
    <property type="term" value="C:nucleus"/>
    <property type="evidence" value="ECO:0007669"/>
    <property type="project" value="UniProtKB-SubCell"/>
</dbReference>